<dbReference type="OrthoDB" id="37721at2759"/>
<evidence type="ECO:0000256" key="2">
    <source>
        <dbReference type="ARBA" id="ARBA00020084"/>
    </source>
</evidence>
<evidence type="ECO:0000313" key="3">
    <source>
        <dbReference type="EMBL" id="CAB4005491.1"/>
    </source>
</evidence>
<dbReference type="EMBL" id="CACRXK020005218">
    <property type="protein sequence ID" value="CAB4005491.1"/>
    <property type="molecule type" value="Genomic_DNA"/>
</dbReference>
<reference evidence="3" key="1">
    <citation type="submission" date="2020-04" db="EMBL/GenBank/DDBJ databases">
        <authorList>
            <person name="Alioto T."/>
            <person name="Alioto T."/>
            <person name="Gomez Garrido J."/>
        </authorList>
    </citation>
    <scope>NUCLEOTIDE SEQUENCE</scope>
    <source>
        <strain evidence="3">A484AB</strain>
    </source>
</reference>
<dbReference type="Proteomes" id="UP001152795">
    <property type="component" value="Unassembled WGS sequence"/>
</dbReference>
<keyword evidence="4" id="KW-1185">Reference proteome</keyword>
<protein>
    <recommendedName>
        <fullName evidence="2">NADH dehydrogenase [ubiquinone] iron-sulfur protein 3, mitochondrial</fullName>
    </recommendedName>
</protein>
<comment type="caution">
    <text evidence="3">The sequence shown here is derived from an EMBL/GenBank/DDBJ whole genome shotgun (WGS) entry which is preliminary data.</text>
</comment>
<accession>A0A7D9IHJ2</accession>
<dbReference type="AlphaFoldDB" id="A0A7D9IHJ2"/>
<evidence type="ECO:0000256" key="1">
    <source>
        <dbReference type="ARBA" id="ARBA00007569"/>
    </source>
</evidence>
<evidence type="ECO:0000313" key="4">
    <source>
        <dbReference type="Proteomes" id="UP001152795"/>
    </source>
</evidence>
<name>A0A7D9IHJ2_PARCT</name>
<dbReference type="SUPFAM" id="SSF143243">
    <property type="entry name" value="Nqo5-like"/>
    <property type="match status" value="1"/>
</dbReference>
<dbReference type="PANTHER" id="PTHR10884:SF14">
    <property type="entry name" value="NADH DEHYDROGENASE [UBIQUINONE] IRON-SULFUR PROTEIN 3, MITOCHONDRIAL"/>
    <property type="match status" value="1"/>
</dbReference>
<dbReference type="InterPro" id="IPR001268">
    <property type="entry name" value="NADH_UbQ_OxRdtase_30kDa_su"/>
</dbReference>
<dbReference type="GO" id="GO:0008137">
    <property type="term" value="F:NADH dehydrogenase (ubiquinone) activity"/>
    <property type="evidence" value="ECO:0007669"/>
    <property type="project" value="InterPro"/>
</dbReference>
<dbReference type="InterPro" id="IPR037232">
    <property type="entry name" value="NADH_quin_OxRdtase_su_C/D-like"/>
</dbReference>
<dbReference type="PANTHER" id="PTHR10884">
    <property type="entry name" value="NADH DEHYDROGENASE UBIQUINONE IRON-SULFUR PROTEIN 3"/>
    <property type="match status" value="1"/>
</dbReference>
<sequence>MYGIFFSNHPDLRRILTDYGFEGHPFRKDFPLSGYVEVRWDDELKRVVSEPIELAQEFRKFDLQSPWEQFPLHRDAEPTPLLDAEQNEEKK</sequence>
<organism evidence="3 4">
    <name type="scientific">Paramuricea clavata</name>
    <name type="common">Red gorgonian</name>
    <name type="synonym">Violescent sea-whip</name>
    <dbReference type="NCBI Taxonomy" id="317549"/>
    <lineage>
        <taxon>Eukaryota</taxon>
        <taxon>Metazoa</taxon>
        <taxon>Cnidaria</taxon>
        <taxon>Anthozoa</taxon>
        <taxon>Octocorallia</taxon>
        <taxon>Malacalcyonacea</taxon>
        <taxon>Plexauridae</taxon>
        <taxon>Paramuricea</taxon>
    </lineage>
</organism>
<proteinExistence type="inferred from homology"/>
<dbReference type="Pfam" id="PF00329">
    <property type="entry name" value="Complex1_30kDa"/>
    <property type="match status" value="1"/>
</dbReference>
<comment type="similarity">
    <text evidence="1">Belongs to the complex I 30 kDa subunit family.</text>
</comment>
<gene>
    <name evidence="3" type="ORF">PACLA_8A058827</name>
</gene>